<name>A0A562PMU2_9PSED</name>
<gene>
    <name evidence="1" type="ORF">IQ22_04574</name>
</gene>
<dbReference type="RefSeq" id="WP_145146006.1">
    <property type="nucleotide sequence ID" value="NZ_VLKY01000035.1"/>
</dbReference>
<dbReference type="EMBL" id="VLKY01000035">
    <property type="protein sequence ID" value="TWI45747.1"/>
    <property type="molecule type" value="Genomic_DNA"/>
</dbReference>
<reference evidence="1 2" key="1">
    <citation type="journal article" date="2015" name="Stand. Genomic Sci.">
        <title>Genomic Encyclopedia of Bacterial and Archaeal Type Strains, Phase III: the genomes of soil and plant-associated and newly described type strains.</title>
        <authorList>
            <person name="Whitman W.B."/>
            <person name="Woyke T."/>
            <person name="Klenk H.P."/>
            <person name="Zhou Y."/>
            <person name="Lilburn T.G."/>
            <person name="Beck B.J."/>
            <person name="De Vos P."/>
            <person name="Vandamme P."/>
            <person name="Eisen J.A."/>
            <person name="Garrity G."/>
            <person name="Hugenholtz P."/>
            <person name="Kyrpides N.C."/>
        </authorList>
    </citation>
    <scope>NUCLEOTIDE SEQUENCE [LARGE SCALE GENOMIC DNA]</scope>
    <source>
        <strain evidence="1 2">CGMCC 1.6858</strain>
    </source>
</reference>
<organism evidence="1 2">
    <name type="scientific">Pseudomonas duriflava</name>
    <dbReference type="NCBI Taxonomy" id="459528"/>
    <lineage>
        <taxon>Bacteria</taxon>
        <taxon>Pseudomonadati</taxon>
        <taxon>Pseudomonadota</taxon>
        <taxon>Gammaproteobacteria</taxon>
        <taxon>Pseudomonadales</taxon>
        <taxon>Pseudomonadaceae</taxon>
        <taxon>Pseudomonas</taxon>
    </lineage>
</organism>
<proteinExistence type="predicted"/>
<evidence type="ECO:0000313" key="2">
    <source>
        <dbReference type="Proteomes" id="UP000316905"/>
    </source>
</evidence>
<protein>
    <submittedName>
        <fullName evidence="1">Uncharacterized protein</fullName>
    </submittedName>
</protein>
<evidence type="ECO:0000313" key="1">
    <source>
        <dbReference type="EMBL" id="TWI45747.1"/>
    </source>
</evidence>
<accession>A0A562PMU2</accession>
<dbReference type="Proteomes" id="UP000316905">
    <property type="component" value="Unassembled WGS sequence"/>
</dbReference>
<dbReference type="AlphaFoldDB" id="A0A562PMU2"/>
<keyword evidence="2" id="KW-1185">Reference proteome</keyword>
<dbReference type="InterPro" id="IPR011050">
    <property type="entry name" value="Pectin_lyase_fold/virulence"/>
</dbReference>
<comment type="caution">
    <text evidence="1">The sequence shown here is derived from an EMBL/GenBank/DDBJ whole genome shotgun (WGS) entry which is preliminary data.</text>
</comment>
<dbReference type="SUPFAM" id="SSF51126">
    <property type="entry name" value="Pectin lyase-like"/>
    <property type="match status" value="1"/>
</dbReference>
<sequence>MLEFNYISVAFYLLQNGVKVGGTSEGLTLSEVAIVSVRNGINAQSSGYEPWLALSNVHINATERCIKTVNRSEITINNCLLYATSAFSDTTDWAAIEIGSSGAVQTTYVQINNTQLNKSSFTGATSGIIINNAQWVEINNCIFGPMGVGIALTSVTNYKLSPNTLFNNVTSPLTVDGLPCSVLLNMDYSVKPQNAFTIQGAVSGFSPVFSVTGVDTNIGLNISAKGECTC</sequence>